<organism evidence="2 3">
    <name type="scientific">Parashewanella spongiae</name>
    <dbReference type="NCBI Taxonomy" id="342950"/>
    <lineage>
        <taxon>Bacteria</taxon>
        <taxon>Pseudomonadati</taxon>
        <taxon>Pseudomonadota</taxon>
        <taxon>Gammaproteobacteria</taxon>
        <taxon>Alteromonadales</taxon>
        <taxon>Shewanellaceae</taxon>
        <taxon>Parashewanella</taxon>
    </lineage>
</organism>
<accession>A0A3A6U3K2</accession>
<keyword evidence="1" id="KW-0812">Transmembrane</keyword>
<dbReference type="EMBL" id="QYYH01000018">
    <property type="protein sequence ID" value="RJY18635.1"/>
    <property type="molecule type" value="Genomic_DNA"/>
</dbReference>
<keyword evidence="1" id="KW-0472">Membrane</keyword>
<dbReference type="OrthoDB" id="6401086at2"/>
<proteinExistence type="predicted"/>
<comment type="caution">
    <text evidence="2">The sequence shown here is derived from an EMBL/GenBank/DDBJ whole genome shotgun (WGS) entry which is preliminary data.</text>
</comment>
<protein>
    <submittedName>
        <fullName evidence="2">Uncharacterized protein</fullName>
    </submittedName>
</protein>
<evidence type="ECO:0000313" key="3">
    <source>
        <dbReference type="Proteomes" id="UP000273022"/>
    </source>
</evidence>
<evidence type="ECO:0000313" key="2">
    <source>
        <dbReference type="EMBL" id="RJY18635.1"/>
    </source>
</evidence>
<sequence>MDIKLIRKTWITITISIALIIIIFLTWQNKNALVSKIQSENKSVEQTKSTASNADKVAANKPIPNIKKSLLNTTSDDKNSAQSSHYIAECTDLDKLAINESLNEIDNELLIDSDKFVEALKQSTKLESEIAHALINNSVTELQSLQEQNPNNKFISYNLISACLTAKAECEARLFADARSLDEQNGAVWFLSALNELKNSNTEKFTEFLIEASNAPIYEEYWRDYFSLFESAYSHVGVGNSPQTQIATLGYIAAFSLPAYKPLVDFCESIELERLEVLDACSNIGQRFTSNSSNILSSYIGLAIQQKVAERYNDDKRLVQIEHTKHEYDKMMGLSGKAMSLTLQSRKRTSEWLQQYKSLGEFASTQYVIEEAIKLSADPDFDPCEFDW</sequence>
<keyword evidence="3" id="KW-1185">Reference proteome</keyword>
<evidence type="ECO:0000256" key="1">
    <source>
        <dbReference type="SAM" id="Phobius"/>
    </source>
</evidence>
<feature type="transmembrane region" description="Helical" evidence="1">
    <location>
        <begin position="9"/>
        <end position="27"/>
    </location>
</feature>
<reference evidence="2 3" key="1">
    <citation type="submission" date="2018-09" db="EMBL/GenBank/DDBJ databases">
        <title>Phylogeny of the Shewanellaceae, and recommendation for two new genera, Pseudoshewanella and Parashewanella.</title>
        <authorList>
            <person name="Wang G."/>
        </authorList>
    </citation>
    <scope>NUCLEOTIDE SEQUENCE [LARGE SCALE GENOMIC DNA]</scope>
    <source>
        <strain evidence="2 3">KCTC 22492</strain>
    </source>
</reference>
<name>A0A3A6U3K2_9GAMM</name>
<dbReference type="Proteomes" id="UP000273022">
    <property type="component" value="Unassembled WGS sequence"/>
</dbReference>
<keyword evidence="1" id="KW-1133">Transmembrane helix</keyword>
<dbReference type="RefSeq" id="WP_121852436.1">
    <property type="nucleotide sequence ID" value="NZ_CP037952.1"/>
</dbReference>
<gene>
    <name evidence="2" type="ORF">D5R81_04375</name>
</gene>
<dbReference type="AlphaFoldDB" id="A0A3A6U3K2"/>